<comment type="caution">
    <text evidence="1">The sequence shown here is derived from an EMBL/GenBank/DDBJ whole genome shotgun (WGS) entry which is preliminary data.</text>
</comment>
<reference evidence="1 2" key="1">
    <citation type="submission" date="2021-03" db="EMBL/GenBank/DDBJ databases">
        <title>Genomic Encyclopedia of Type Strains, Phase IV (KMG-IV): sequencing the most valuable type-strain genomes for metagenomic binning, comparative biology and taxonomic classification.</title>
        <authorList>
            <person name="Goeker M."/>
        </authorList>
    </citation>
    <scope>NUCLEOTIDE SEQUENCE [LARGE SCALE GENOMIC DNA]</scope>
    <source>
        <strain evidence="1 2">DSM 26427</strain>
    </source>
</reference>
<protein>
    <submittedName>
        <fullName evidence="1">2-phosphoglycerate kinase</fullName>
    </submittedName>
</protein>
<name>A0ABS4EW66_9HYPH</name>
<organism evidence="1 2">
    <name type="scientific">Rhizobium herbae</name>
    <dbReference type="NCBI Taxonomy" id="508661"/>
    <lineage>
        <taxon>Bacteria</taxon>
        <taxon>Pseudomonadati</taxon>
        <taxon>Pseudomonadota</taxon>
        <taxon>Alphaproteobacteria</taxon>
        <taxon>Hyphomicrobiales</taxon>
        <taxon>Rhizobiaceae</taxon>
        <taxon>Rhizobium/Agrobacterium group</taxon>
        <taxon>Rhizobium</taxon>
    </lineage>
</organism>
<keyword evidence="2" id="KW-1185">Reference proteome</keyword>
<sequence length="109" mass="12534">MPFVFEGSALRPEYIAPLISDELLGVFLYADNDFLRERMRSEAKYNHSDETRRSIIDKFIDRSLRDNSEMHVAARKHGVRVVDTSDDLAVATLFDEFVQRTLLLASPKS</sequence>
<proteinExistence type="predicted"/>
<dbReference type="Proteomes" id="UP000823786">
    <property type="component" value="Unassembled WGS sequence"/>
</dbReference>
<accession>A0ABS4EW66</accession>
<evidence type="ECO:0000313" key="2">
    <source>
        <dbReference type="Proteomes" id="UP000823786"/>
    </source>
</evidence>
<evidence type="ECO:0000313" key="1">
    <source>
        <dbReference type="EMBL" id="MBP1862198.1"/>
    </source>
</evidence>
<gene>
    <name evidence="1" type="ORF">J2Z75_005729</name>
</gene>
<keyword evidence="1" id="KW-0418">Kinase</keyword>
<dbReference type="EMBL" id="JAGGJV010000014">
    <property type="protein sequence ID" value="MBP1862198.1"/>
    <property type="molecule type" value="Genomic_DNA"/>
</dbReference>
<keyword evidence="1" id="KW-0808">Transferase</keyword>
<dbReference type="GO" id="GO:0016301">
    <property type="term" value="F:kinase activity"/>
    <property type="evidence" value="ECO:0007669"/>
    <property type="project" value="UniProtKB-KW"/>
</dbReference>